<dbReference type="EnsemblMetazoa" id="PHUM289610-RA">
    <property type="protein sequence ID" value="PHUM289610-PA"/>
    <property type="gene ID" value="PHUM289610"/>
</dbReference>
<reference evidence="1" key="2">
    <citation type="submission" date="2007-04" db="EMBL/GenBank/DDBJ databases">
        <title>The genome of the human body louse.</title>
        <authorList>
            <consortium name="The Human Body Louse Genome Consortium"/>
            <person name="Kirkness E."/>
            <person name="Walenz B."/>
            <person name="Hass B."/>
            <person name="Bruggner R."/>
            <person name="Strausberg R."/>
        </authorList>
    </citation>
    <scope>NUCLEOTIDE SEQUENCE</scope>
    <source>
        <strain evidence="1">USDA</strain>
    </source>
</reference>
<dbReference type="HOGENOM" id="CLU_109096_0_0_1"/>
<reference evidence="1" key="1">
    <citation type="submission" date="2007-04" db="EMBL/GenBank/DDBJ databases">
        <title>Annotation of Pediculus humanus corporis strain USDA.</title>
        <authorList>
            <person name="Kirkness E."/>
            <person name="Hannick L."/>
            <person name="Hass B."/>
            <person name="Bruggner R."/>
            <person name="Lawson D."/>
            <person name="Bidwell S."/>
            <person name="Joardar V."/>
            <person name="Caler E."/>
            <person name="Walenz B."/>
            <person name="Inman J."/>
            <person name="Schobel S."/>
            <person name="Galinsky K."/>
            <person name="Amedeo P."/>
            <person name="Strausberg R."/>
        </authorList>
    </citation>
    <scope>NUCLEOTIDE SEQUENCE</scope>
    <source>
        <strain evidence="1">USDA</strain>
    </source>
</reference>
<dbReference type="VEuPathDB" id="VectorBase:PHUM289610"/>
<evidence type="ECO:0000313" key="3">
    <source>
        <dbReference type="Proteomes" id="UP000009046"/>
    </source>
</evidence>
<dbReference type="OMA" id="ASAKACW"/>
<dbReference type="eggNOG" id="ENOG502S6SF">
    <property type="taxonomic scope" value="Eukaryota"/>
</dbReference>
<organism>
    <name type="scientific">Pediculus humanus subsp. corporis</name>
    <name type="common">Body louse</name>
    <dbReference type="NCBI Taxonomy" id="121224"/>
    <lineage>
        <taxon>Eukaryota</taxon>
        <taxon>Metazoa</taxon>
        <taxon>Ecdysozoa</taxon>
        <taxon>Arthropoda</taxon>
        <taxon>Hexapoda</taxon>
        <taxon>Insecta</taxon>
        <taxon>Pterygota</taxon>
        <taxon>Neoptera</taxon>
        <taxon>Paraneoptera</taxon>
        <taxon>Psocodea</taxon>
        <taxon>Troctomorpha</taxon>
        <taxon>Phthiraptera</taxon>
        <taxon>Anoplura</taxon>
        <taxon>Pediculidae</taxon>
        <taxon>Pediculus</taxon>
    </lineage>
</organism>
<dbReference type="InParanoid" id="E0VLL0"/>
<dbReference type="EMBL" id="DS235274">
    <property type="protein sequence ID" value="EEB14266.1"/>
    <property type="molecule type" value="Genomic_DNA"/>
</dbReference>
<evidence type="ECO:0000313" key="2">
    <source>
        <dbReference type="EnsemblMetazoa" id="PHUM289610-PA"/>
    </source>
</evidence>
<dbReference type="RefSeq" id="XP_002427004.1">
    <property type="nucleotide sequence ID" value="XM_002426959.1"/>
</dbReference>
<dbReference type="OrthoDB" id="7570424at2759"/>
<dbReference type="GeneID" id="8229642"/>
<dbReference type="Proteomes" id="UP000009046">
    <property type="component" value="Unassembled WGS sequence"/>
</dbReference>
<evidence type="ECO:0000313" key="1">
    <source>
        <dbReference type="EMBL" id="EEB14266.1"/>
    </source>
</evidence>
<keyword evidence="3" id="KW-1185">Reference proteome</keyword>
<accession>E0VLL0</accession>
<sequence length="219" mass="25347">MSAAARIAFETQTARDFVWPYEKPLAEIPEEPPIETKDKNFFLPRIPPEDCGCYFHACEVGKYAELAEKRDYMERTIDLIEQQMTAITNDMLDSPCGVTDEAMKTIYETDFSRRGWPFATYRKLIAETDCQLCPPPQYKQVLGLKNGYRDPTNFRLVPHALPGIDPAKPITFSKKSINYYWKVWPTRTEYGDMYSRQGRALTIAAQQFLEPLPSSRRRP</sequence>
<proteinExistence type="predicted"/>
<gene>
    <name evidence="2" type="primary">8229642</name>
    <name evidence="1" type="ORF">Phum_PHUM289610</name>
</gene>
<dbReference type="CTD" id="8229642"/>
<dbReference type="EMBL" id="AAZO01003362">
    <property type="status" value="NOT_ANNOTATED_CDS"/>
    <property type="molecule type" value="Genomic_DNA"/>
</dbReference>
<reference evidence="2" key="3">
    <citation type="submission" date="2021-02" db="UniProtKB">
        <authorList>
            <consortium name="EnsemblMetazoa"/>
        </authorList>
    </citation>
    <scope>IDENTIFICATION</scope>
    <source>
        <strain evidence="2">USDA</strain>
    </source>
</reference>
<dbReference type="KEGG" id="phu:Phum_PHUM289610"/>
<dbReference type="AlphaFoldDB" id="E0VLL0"/>
<name>E0VLL0_PEDHC</name>
<protein>
    <submittedName>
        <fullName evidence="1 2">Uncharacterized protein</fullName>
    </submittedName>
</protein>